<dbReference type="InterPro" id="IPR015421">
    <property type="entry name" value="PyrdxlP-dep_Trfase_major"/>
</dbReference>
<dbReference type="GO" id="GO:0016829">
    <property type="term" value="F:lyase activity"/>
    <property type="evidence" value="ECO:0007669"/>
    <property type="project" value="UniProtKB-KW"/>
</dbReference>
<organism evidence="2 3">
    <name type="scientific">Streptosporangium album</name>
    <dbReference type="NCBI Taxonomy" id="47479"/>
    <lineage>
        <taxon>Bacteria</taxon>
        <taxon>Bacillati</taxon>
        <taxon>Actinomycetota</taxon>
        <taxon>Actinomycetes</taxon>
        <taxon>Streptosporangiales</taxon>
        <taxon>Streptosporangiaceae</taxon>
        <taxon>Streptosporangium</taxon>
    </lineage>
</organism>
<dbReference type="Proteomes" id="UP000534286">
    <property type="component" value="Unassembled WGS sequence"/>
</dbReference>
<keyword evidence="3" id="KW-1185">Reference proteome</keyword>
<proteinExistence type="predicted"/>
<dbReference type="EMBL" id="JACHJU010000003">
    <property type="protein sequence ID" value="MBB4942478.1"/>
    <property type="molecule type" value="Genomic_DNA"/>
</dbReference>
<keyword evidence="2" id="KW-0456">Lyase</keyword>
<evidence type="ECO:0000259" key="1">
    <source>
        <dbReference type="Pfam" id="PF00266"/>
    </source>
</evidence>
<feature type="domain" description="Aminotransferase class V" evidence="1">
    <location>
        <begin position="75"/>
        <end position="370"/>
    </location>
</feature>
<dbReference type="InterPro" id="IPR015422">
    <property type="entry name" value="PyrdxlP-dep_Trfase_small"/>
</dbReference>
<dbReference type="RefSeq" id="WP_184758428.1">
    <property type="nucleotide sequence ID" value="NZ_BAABEK010000012.1"/>
</dbReference>
<evidence type="ECO:0000313" key="3">
    <source>
        <dbReference type="Proteomes" id="UP000534286"/>
    </source>
</evidence>
<dbReference type="PANTHER" id="PTHR43586:SF15">
    <property type="entry name" value="BLR3095 PROTEIN"/>
    <property type="match status" value="1"/>
</dbReference>
<name>A0A7W7WD57_9ACTN</name>
<gene>
    <name evidence="2" type="ORF">FHR32_006864</name>
</gene>
<accession>A0A7W7WD57</accession>
<dbReference type="AlphaFoldDB" id="A0A7W7WD57"/>
<dbReference type="Gene3D" id="3.90.1150.10">
    <property type="entry name" value="Aspartate Aminotransferase, domain 1"/>
    <property type="match status" value="1"/>
</dbReference>
<dbReference type="SUPFAM" id="SSF53383">
    <property type="entry name" value="PLP-dependent transferases"/>
    <property type="match status" value="1"/>
</dbReference>
<dbReference type="InterPro" id="IPR015424">
    <property type="entry name" value="PyrdxlP-dep_Trfase"/>
</dbReference>
<dbReference type="Gene3D" id="3.40.640.10">
    <property type="entry name" value="Type I PLP-dependent aspartate aminotransferase-like (Major domain)"/>
    <property type="match status" value="1"/>
</dbReference>
<evidence type="ECO:0000313" key="2">
    <source>
        <dbReference type="EMBL" id="MBB4942478.1"/>
    </source>
</evidence>
<dbReference type="InterPro" id="IPR000192">
    <property type="entry name" value="Aminotrans_V_dom"/>
</dbReference>
<protein>
    <submittedName>
        <fullName evidence="2">Selenocysteine lyase/cysteine desulfurase</fullName>
    </submittedName>
</protein>
<comment type="caution">
    <text evidence="2">The sequence shown here is derived from an EMBL/GenBank/DDBJ whole genome shotgun (WGS) entry which is preliminary data.</text>
</comment>
<sequence length="390" mass="40002">MTRQSSAGTVHLDGDPSRAAERAADGLARYLAHCDEPTGYLDFARVGPPLHAAVDARHAALRVTAGADPVGPLEEIREAARRSAAAVIGGDVEVTFAASTTAGLFGVAFGLAAPGTLLVPEGEFPANAVPWLRAAARGGPAVRRVPQDSGRITAGALRAALGPDVIGLTVSAVDYRTGWKAPLAELREVLGPDRLLIVDAIQGLGVTELDLDAADVVVAGGQKWLRSGWGAAILGVRPRAMELIAPDLGGWTGLADPYGGSAGTELGAPARGADRLLMTNTDLEAIAGLHASLGLVAEAGTAELGGRLGQVVATLLDVLRHRGAEVLGDGWPARRRAGIVSFLLPGEAADATLARLSAHGVTAAVRDGRVRLSPHVSTTEETVRRLSDAL</sequence>
<reference evidence="2 3" key="1">
    <citation type="submission" date="2020-08" db="EMBL/GenBank/DDBJ databases">
        <title>Sequencing the genomes of 1000 actinobacteria strains.</title>
        <authorList>
            <person name="Klenk H.-P."/>
        </authorList>
    </citation>
    <scope>NUCLEOTIDE SEQUENCE [LARGE SCALE GENOMIC DNA]</scope>
    <source>
        <strain evidence="2 3">DSM 43023</strain>
    </source>
</reference>
<dbReference type="PANTHER" id="PTHR43586">
    <property type="entry name" value="CYSTEINE DESULFURASE"/>
    <property type="match status" value="1"/>
</dbReference>
<dbReference type="Pfam" id="PF00266">
    <property type="entry name" value="Aminotran_5"/>
    <property type="match status" value="1"/>
</dbReference>